<dbReference type="GeneID" id="110089595"/>
<dbReference type="AlphaFoldDB" id="A0A6J0VCP6"/>
<sequence>MSRSRSRSRLEQGDSEVHDGKLPEILCVSESSKCLPSQPPKEQKLPIITCDQRFSDTNVSGKSFGGRLFENSWKNAVIKTKRMKQREYTCAYGLRKSDGNAAMPSRTQECERYSAITASSPVTLMAQGAANPFPNSNDELGLPPLCLLPSTSSHFTFGNLYKSRGEIAMGDINKRRVYSWKPDPLKTSEMLSGAGEIGAVRLKKHNRYSSLISFPDGSKFNSGYCFPDPLRGAPPEYLRRLSELAALECETVHQEKSRKIRKTKKQEM</sequence>
<organism evidence="1 2">
    <name type="scientific">Pogona vitticeps</name>
    <name type="common">central bearded dragon</name>
    <dbReference type="NCBI Taxonomy" id="103695"/>
    <lineage>
        <taxon>Eukaryota</taxon>
        <taxon>Metazoa</taxon>
        <taxon>Chordata</taxon>
        <taxon>Craniata</taxon>
        <taxon>Vertebrata</taxon>
        <taxon>Euteleostomi</taxon>
        <taxon>Lepidosauria</taxon>
        <taxon>Squamata</taxon>
        <taxon>Bifurcata</taxon>
        <taxon>Unidentata</taxon>
        <taxon>Episquamata</taxon>
        <taxon>Toxicofera</taxon>
        <taxon>Iguania</taxon>
        <taxon>Acrodonta</taxon>
        <taxon>Agamidae</taxon>
        <taxon>Amphibolurinae</taxon>
        <taxon>Pogona</taxon>
    </lineage>
</organism>
<dbReference type="KEGG" id="pvt:110089595"/>
<dbReference type="RefSeq" id="XP_020668419.2">
    <property type="nucleotide sequence ID" value="XM_020812760.2"/>
</dbReference>
<dbReference type="InParanoid" id="A0A6J0VCP6"/>
<accession>A0A6J0VCP6</accession>
<dbReference type="OrthoDB" id="9888309at2759"/>
<evidence type="ECO:0000313" key="2">
    <source>
        <dbReference type="RefSeq" id="XP_020668419.2"/>
    </source>
</evidence>
<dbReference type="Pfam" id="PF17690">
    <property type="entry name" value="DUF5537"/>
    <property type="match status" value="1"/>
</dbReference>
<keyword evidence="1" id="KW-1185">Reference proteome</keyword>
<proteinExistence type="predicted"/>
<name>A0A6J0VCP6_9SAUR</name>
<dbReference type="CTD" id="100517709"/>
<protein>
    <submittedName>
        <fullName evidence="2">Uncharacterized protein</fullName>
    </submittedName>
</protein>
<reference evidence="2" key="1">
    <citation type="submission" date="2025-08" db="UniProtKB">
        <authorList>
            <consortium name="RefSeq"/>
        </authorList>
    </citation>
    <scope>IDENTIFICATION</scope>
</reference>
<evidence type="ECO:0000313" key="1">
    <source>
        <dbReference type="Proteomes" id="UP001652642"/>
    </source>
</evidence>
<dbReference type="Proteomes" id="UP001652642">
    <property type="component" value="Chromosome 4"/>
</dbReference>
<gene>
    <name evidence="2" type="primary">C4H8orf89</name>
</gene>
<dbReference type="InterPro" id="IPR040505">
    <property type="entry name" value="DUF5537"/>
</dbReference>